<evidence type="ECO:0000259" key="6">
    <source>
        <dbReference type="PROSITE" id="PS50003"/>
    </source>
</evidence>
<feature type="domain" description="SAM" evidence="8">
    <location>
        <begin position="145"/>
        <end position="208"/>
    </location>
</feature>
<proteinExistence type="predicted"/>
<evidence type="ECO:0000256" key="2">
    <source>
        <dbReference type="ARBA" id="ARBA00022658"/>
    </source>
</evidence>
<dbReference type="Gene3D" id="2.30.29.30">
    <property type="entry name" value="Pleckstrin-homology domain (PH domain)/Phosphotyrosine-binding domain (PTB)"/>
    <property type="match status" value="1"/>
</dbReference>
<dbReference type="Pfam" id="PF14604">
    <property type="entry name" value="SH3_9"/>
    <property type="match status" value="1"/>
</dbReference>
<dbReference type="STRING" id="13706.A0A1X2HKK4"/>
<dbReference type="FunFam" id="2.30.29.30:FF:000286">
    <property type="entry name" value="PH-protein kinase domain containing protein"/>
    <property type="match status" value="1"/>
</dbReference>
<evidence type="ECO:0008006" key="11">
    <source>
        <dbReference type="Google" id="ProtNLM"/>
    </source>
</evidence>
<sequence>MQQHTVYAIHNFEAENEDEITFKEGEPIVVLEKDEKYMDGWWQGRNVHGHVGLFPMNYITSDKPTSFSSSTSNTAISTTTNASQYSTSKTLRSSLSQQQRQSSSFSLEDKIDNAISEVQTMPSPEATVSEPARKTNPLQQRPELWDTHHVALWLESVGLQSVVQNFVDQEITGDVLLDLTADALKELNIATYGKRYKIMQAIHELKDRRATAERRGSSAAASRKTAETPPMSPPSPVSSDGSYRARKAAHPRDDMLSAGPSHHPSLPRPVSPQSLGSPAVSRSNTFNTMSSKKSSSSAGTFKSEERIPLPKIPNGLFTRPNASRDTTFSSAPSSMGETHTDWMTESNLSSMSSMHDPDRALTDTNGRKLSVASVDPQLTADPFQAPEHEGWLHKQSERYKTWNKRWFVLKGSNLFYFKSPKDVRMKGIINLRGYRIVVDESIHSGKYSFKAQHDRERTFYFYCDTEDAMRAWIKVLIKTTIARDISTPVISSNPVATVSLDAARKMRPRPPSMIMYNRPPTTLGLPGDPKISLLEEEEEEDEPVRSRTRSLYSTSSSSRHLAESARSIPDLPTPNAADMVYLDWLNAQLPDRNIQHFASLRDGEILLELLETLSHKEIRRPPQTGDASMHMLDTMVAAFKFMGREGIVVDGQYTIKDIFSGNESKIIRMLSAIKAWSEDLQDLDESDAYVQATH</sequence>
<organism evidence="9 10">
    <name type="scientific">Syncephalastrum racemosum</name>
    <name type="common">Filamentous fungus</name>
    <dbReference type="NCBI Taxonomy" id="13706"/>
    <lineage>
        <taxon>Eukaryota</taxon>
        <taxon>Fungi</taxon>
        <taxon>Fungi incertae sedis</taxon>
        <taxon>Mucoromycota</taxon>
        <taxon>Mucoromycotina</taxon>
        <taxon>Mucoromycetes</taxon>
        <taxon>Mucorales</taxon>
        <taxon>Syncephalastraceae</taxon>
        <taxon>Syncephalastrum</taxon>
    </lineage>
</organism>
<dbReference type="SMART" id="SM00454">
    <property type="entry name" value="SAM"/>
    <property type="match status" value="1"/>
</dbReference>
<dbReference type="FunCoup" id="A0A1X2HKK4">
    <property type="interactions" value="76"/>
</dbReference>
<dbReference type="PANTHER" id="PTHR12752">
    <property type="entry name" value="PHOSPHOINOSITOL 3-PHOSPHATE-BINDING PROTEIN"/>
    <property type="match status" value="1"/>
</dbReference>
<dbReference type="PROSITE" id="PS50021">
    <property type="entry name" value="CH"/>
    <property type="match status" value="1"/>
</dbReference>
<dbReference type="Pfam" id="PF07647">
    <property type="entry name" value="SAM_2"/>
    <property type="match status" value="1"/>
</dbReference>
<evidence type="ECO:0000259" key="8">
    <source>
        <dbReference type="PROSITE" id="PS50105"/>
    </source>
</evidence>
<dbReference type="AlphaFoldDB" id="A0A1X2HKK4"/>
<comment type="caution">
    <text evidence="9">The sequence shown here is derived from an EMBL/GenBank/DDBJ whole genome shotgun (WGS) entry which is preliminary data.</text>
</comment>
<feature type="domain" description="Calponin-homology (CH)" evidence="7">
    <location>
        <begin position="575"/>
        <end position="678"/>
    </location>
</feature>
<feature type="region of interest" description="Disordered" evidence="4">
    <location>
        <begin position="207"/>
        <end position="340"/>
    </location>
</feature>
<dbReference type="InterPro" id="IPR036872">
    <property type="entry name" value="CH_dom_sf"/>
</dbReference>
<dbReference type="Gene3D" id="1.10.418.10">
    <property type="entry name" value="Calponin-like domain"/>
    <property type="match status" value="1"/>
</dbReference>
<dbReference type="CDD" id="cd09535">
    <property type="entry name" value="SAM_BOI-like_fungal"/>
    <property type="match status" value="1"/>
</dbReference>
<dbReference type="SUPFAM" id="SSF47769">
    <property type="entry name" value="SAM/Pointed domain"/>
    <property type="match status" value="1"/>
</dbReference>
<dbReference type="InterPro" id="IPR011993">
    <property type="entry name" value="PH-like_dom_sf"/>
</dbReference>
<dbReference type="OMA" id="CDETICV"/>
<dbReference type="SMART" id="SM00326">
    <property type="entry name" value="SH3"/>
    <property type="match status" value="1"/>
</dbReference>
<evidence type="ECO:0000256" key="4">
    <source>
        <dbReference type="SAM" id="MobiDB-lite"/>
    </source>
</evidence>
<gene>
    <name evidence="9" type="ORF">BCR43DRAFT_521070</name>
</gene>
<dbReference type="Gene3D" id="2.30.30.40">
    <property type="entry name" value="SH3 Domains"/>
    <property type="match status" value="1"/>
</dbReference>
<dbReference type="PANTHER" id="PTHR12752:SF9">
    <property type="entry name" value="KRAMER, ISOFORM I"/>
    <property type="match status" value="1"/>
</dbReference>
<feature type="domain" description="PH" evidence="6">
    <location>
        <begin position="385"/>
        <end position="481"/>
    </location>
</feature>
<dbReference type="Pfam" id="PF00169">
    <property type="entry name" value="PH"/>
    <property type="match status" value="1"/>
</dbReference>
<evidence type="ECO:0000259" key="5">
    <source>
        <dbReference type="PROSITE" id="PS50002"/>
    </source>
</evidence>
<dbReference type="InterPro" id="IPR001715">
    <property type="entry name" value="CH_dom"/>
</dbReference>
<evidence type="ECO:0000256" key="3">
    <source>
        <dbReference type="PROSITE-ProRule" id="PRU00192"/>
    </source>
</evidence>
<reference evidence="9 10" key="1">
    <citation type="submission" date="2016-07" db="EMBL/GenBank/DDBJ databases">
        <title>Pervasive Adenine N6-methylation of Active Genes in Fungi.</title>
        <authorList>
            <consortium name="DOE Joint Genome Institute"/>
            <person name="Mondo S.J."/>
            <person name="Dannebaum R.O."/>
            <person name="Kuo R.C."/>
            <person name="Labutti K."/>
            <person name="Haridas S."/>
            <person name="Kuo A."/>
            <person name="Salamov A."/>
            <person name="Ahrendt S.R."/>
            <person name="Lipzen A."/>
            <person name="Sullivan W."/>
            <person name="Andreopoulos W.B."/>
            <person name="Clum A."/>
            <person name="Lindquist E."/>
            <person name="Daum C."/>
            <person name="Ramamoorthy G.K."/>
            <person name="Gryganskyi A."/>
            <person name="Culley D."/>
            <person name="Magnuson J.K."/>
            <person name="James T.Y."/>
            <person name="O'Malley M.A."/>
            <person name="Stajich J.E."/>
            <person name="Spatafora J.W."/>
            <person name="Visel A."/>
            <person name="Grigoriev I.V."/>
        </authorList>
    </citation>
    <scope>NUCLEOTIDE SEQUENCE [LARGE SCALE GENOMIC DNA]</scope>
    <source>
        <strain evidence="9 10">NRRL 2496</strain>
    </source>
</reference>
<dbReference type="CDD" id="cd00174">
    <property type="entry name" value="SH3"/>
    <property type="match status" value="1"/>
</dbReference>
<dbReference type="InterPro" id="IPR001849">
    <property type="entry name" value="PH_domain"/>
</dbReference>
<feature type="compositionally biased region" description="Basic and acidic residues" evidence="4">
    <location>
        <begin position="207"/>
        <end position="216"/>
    </location>
</feature>
<feature type="compositionally biased region" description="Polar residues" evidence="4">
    <location>
        <begin position="320"/>
        <end position="340"/>
    </location>
</feature>
<dbReference type="SUPFAM" id="SSF50729">
    <property type="entry name" value="PH domain-like"/>
    <property type="match status" value="1"/>
</dbReference>
<dbReference type="PRINTS" id="PR00452">
    <property type="entry name" value="SH3DOMAIN"/>
</dbReference>
<feature type="compositionally biased region" description="Low complexity" evidence="4">
    <location>
        <begin position="549"/>
        <end position="559"/>
    </location>
</feature>
<feature type="compositionally biased region" description="Polar residues" evidence="4">
    <location>
        <begin position="271"/>
        <end position="289"/>
    </location>
</feature>
<feature type="region of interest" description="Disordered" evidence="4">
    <location>
        <begin position="509"/>
        <end position="569"/>
    </location>
</feature>
<feature type="region of interest" description="Disordered" evidence="4">
    <location>
        <begin position="64"/>
        <end position="106"/>
    </location>
</feature>
<dbReference type="InterPro" id="IPR001452">
    <property type="entry name" value="SH3_domain"/>
</dbReference>
<dbReference type="EMBL" id="MCGN01000002">
    <property type="protein sequence ID" value="ORY99848.1"/>
    <property type="molecule type" value="Genomic_DNA"/>
</dbReference>
<evidence type="ECO:0000313" key="9">
    <source>
        <dbReference type="EMBL" id="ORY99848.1"/>
    </source>
</evidence>
<dbReference type="PROSITE" id="PS50105">
    <property type="entry name" value="SAM_DOMAIN"/>
    <property type="match status" value="1"/>
</dbReference>
<dbReference type="OrthoDB" id="73680at2759"/>
<protein>
    <recommendedName>
        <fullName evidence="11">Polar growth protein</fullName>
    </recommendedName>
</protein>
<evidence type="ECO:0000259" key="7">
    <source>
        <dbReference type="PROSITE" id="PS50021"/>
    </source>
</evidence>
<accession>A0A1X2HKK4</accession>
<dbReference type="SUPFAM" id="SSF50044">
    <property type="entry name" value="SH3-domain"/>
    <property type="match status" value="1"/>
</dbReference>
<dbReference type="PROSITE" id="PS50002">
    <property type="entry name" value="SH3"/>
    <property type="match status" value="1"/>
</dbReference>
<keyword evidence="10" id="KW-1185">Reference proteome</keyword>
<name>A0A1X2HKK4_SYNRA</name>
<dbReference type="Pfam" id="PF00307">
    <property type="entry name" value="CH"/>
    <property type="match status" value="1"/>
</dbReference>
<keyword evidence="2" id="KW-0344">Guanine-nucleotide releasing factor</keyword>
<dbReference type="InterPro" id="IPR001660">
    <property type="entry name" value="SAM"/>
</dbReference>
<dbReference type="InterPro" id="IPR036028">
    <property type="entry name" value="SH3-like_dom_sf"/>
</dbReference>
<dbReference type="InterPro" id="IPR013761">
    <property type="entry name" value="SAM/pointed_sf"/>
</dbReference>
<dbReference type="Proteomes" id="UP000242180">
    <property type="component" value="Unassembled WGS sequence"/>
</dbReference>
<dbReference type="PROSITE" id="PS50003">
    <property type="entry name" value="PH_DOMAIN"/>
    <property type="match status" value="1"/>
</dbReference>
<dbReference type="SMART" id="SM00233">
    <property type="entry name" value="PH"/>
    <property type="match status" value="1"/>
</dbReference>
<evidence type="ECO:0000313" key="10">
    <source>
        <dbReference type="Proteomes" id="UP000242180"/>
    </source>
</evidence>
<dbReference type="InParanoid" id="A0A1X2HKK4"/>
<dbReference type="SUPFAM" id="SSF47576">
    <property type="entry name" value="Calponin-homology domain, CH-domain"/>
    <property type="match status" value="1"/>
</dbReference>
<feature type="domain" description="SH3" evidence="5">
    <location>
        <begin position="1"/>
        <end position="64"/>
    </location>
</feature>
<evidence type="ECO:0000256" key="1">
    <source>
        <dbReference type="ARBA" id="ARBA00022443"/>
    </source>
</evidence>
<keyword evidence="1 3" id="KW-0728">SH3 domain</keyword>
<dbReference type="GO" id="GO:0005085">
    <property type="term" value="F:guanyl-nucleotide exchange factor activity"/>
    <property type="evidence" value="ECO:0007669"/>
    <property type="project" value="UniProtKB-KW"/>
</dbReference>
<dbReference type="Gene3D" id="1.10.150.50">
    <property type="entry name" value="Transcription Factor, Ets-1"/>
    <property type="match status" value="1"/>
</dbReference>